<evidence type="ECO:0000313" key="1">
    <source>
        <dbReference type="EMBL" id="GKT47256.1"/>
    </source>
</evidence>
<dbReference type="EMBL" id="BQXU01000019">
    <property type="protein sequence ID" value="GKT47256.1"/>
    <property type="molecule type" value="Genomic_DNA"/>
</dbReference>
<accession>A0AA37P6T0</accession>
<comment type="caution">
    <text evidence="1">The sequence shown here is derived from an EMBL/GenBank/DDBJ whole genome shotgun (WGS) entry which is preliminary data.</text>
</comment>
<dbReference type="AlphaFoldDB" id="A0AA37P6T0"/>
<proteinExistence type="predicted"/>
<sequence length="238" mass="26298">MKEIVYSDGPRRFLTLLAWLFDRQAELNRLRQLGDTSGRDHIQWSHHPETGNPVMTFRGLRPQASDMRAFAAAQVDATEKALLTLLMLPAHVAGLDDAAAAKLLPALPLLTEVADNVGELQIGYSFVDHEANRAWSRPARHYLADRSSDVATPLSNFSTDQSPNLSAILQYQQATNAFLRALTLGWPFALPMAVKGRAAWLFNGAGGGGRRGRVALRWLTFFPARNDMGFLSDVDGWL</sequence>
<organism evidence="1 2">
    <name type="scientific">Colletotrichum spaethianum</name>
    <dbReference type="NCBI Taxonomy" id="700344"/>
    <lineage>
        <taxon>Eukaryota</taxon>
        <taxon>Fungi</taxon>
        <taxon>Dikarya</taxon>
        <taxon>Ascomycota</taxon>
        <taxon>Pezizomycotina</taxon>
        <taxon>Sordariomycetes</taxon>
        <taxon>Hypocreomycetidae</taxon>
        <taxon>Glomerellales</taxon>
        <taxon>Glomerellaceae</taxon>
        <taxon>Colletotrichum</taxon>
        <taxon>Colletotrichum spaethianum species complex</taxon>
    </lineage>
</organism>
<keyword evidence="2" id="KW-1185">Reference proteome</keyword>
<protein>
    <submittedName>
        <fullName evidence="1">Uncharacterized protein</fullName>
    </submittedName>
</protein>
<dbReference type="GeneID" id="73328239"/>
<reference evidence="1 2" key="1">
    <citation type="submission" date="2022-03" db="EMBL/GenBank/DDBJ databases">
        <title>Genome data of Colletotrichum spp.</title>
        <authorList>
            <person name="Utami Y.D."/>
            <person name="Hiruma K."/>
        </authorList>
    </citation>
    <scope>NUCLEOTIDE SEQUENCE [LARGE SCALE GENOMIC DNA]</scope>
    <source>
        <strain evidence="1 2">MAFF 239500</strain>
    </source>
</reference>
<dbReference type="RefSeq" id="XP_049129606.1">
    <property type="nucleotide sequence ID" value="XM_049273649.1"/>
</dbReference>
<evidence type="ECO:0000313" key="2">
    <source>
        <dbReference type="Proteomes" id="UP001055115"/>
    </source>
</evidence>
<name>A0AA37P6T0_9PEZI</name>
<gene>
    <name evidence="1" type="ORF">ColSpa_07437</name>
</gene>
<dbReference type="Proteomes" id="UP001055115">
    <property type="component" value="Unassembled WGS sequence"/>
</dbReference>